<evidence type="ECO:0000313" key="1">
    <source>
        <dbReference type="EMBL" id="GBN55555.1"/>
    </source>
</evidence>
<proteinExistence type="predicted"/>
<evidence type="ECO:0000313" key="2">
    <source>
        <dbReference type="Proteomes" id="UP000499080"/>
    </source>
</evidence>
<accession>A0A4Y2PUI8</accession>
<comment type="caution">
    <text evidence="1">The sequence shown here is derived from an EMBL/GenBank/DDBJ whole genome shotgun (WGS) entry which is preliminary data.</text>
</comment>
<dbReference type="AlphaFoldDB" id="A0A4Y2PUI8"/>
<sequence length="83" mass="9368">MYSYCPDSNFSLQQSCSANLQACNKFNRNLPRQAIAKTEYEESLGFEPPTHTLPKSVVLTTQPVRLGEEKIDCANTSCIYDLF</sequence>
<dbReference type="Proteomes" id="UP000499080">
    <property type="component" value="Unassembled WGS sequence"/>
</dbReference>
<organism evidence="1 2">
    <name type="scientific">Araneus ventricosus</name>
    <name type="common">Orbweaver spider</name>
    <name type="synonym">Epeira ventricosa</name>
    <dbReference type="NCBI Taxonomy" id="182803"/>
    <lineage>
        <taxon>Eukaryota</taxon>
        <taxon>Metazoa</taxon>
        <taxon>Ecdysozoa</taxon>
        <taxon>Arthropoda</taxon>
        <taxon>Chelicerata</taxon>
        <taxon>Arachnida</taxon>
        <taxon>Araneae</taxon>
        <taxon>Araneomorphae</taxon>
        <taxon>Entelegynae</taxon>
        <taxon>Araneoidea</taxon>
        <taxon>Araneidae</taxon>
        <taxon>Araneus</taxon>
    </lineage>
</organism>
<name>A0A4Y2PUI8_ARAVE</name>
<reference evidence="1 2" key="1">
    <citation type="journal article" date="2019" name="Sci. Rep.">
        <title>Orb-weaving spider Araneus ventricosus genome elucidates the spidroin gene catalogue.</title>
        <authorList>
            <person name="Kono N."/>
            <person name="Nakamura H."/>
            <person name="Ohtoshi R."/>
            <person name="Moran D.A.P."/>
            <person name="Shinohara A."/>
            <person name="Yoshida Y."/>
            <person name="Fujiwara M."/>
            <person name="Mori M."/>
            <person name="Tomita M."/>
            <person name="Arakawa K."/>
        </authorList>
    </citation>
    <scope>NUCLEOTIDE SEQUENCE [LARGE SCALE GENOMIC DNA]</scope>
</reference>
<keyword evidence="2" id="KW-1185">Reference proteome</keyword>
<dbReference type="EMBL" id="BGPR01012320">
    <property type="protein sequence ID" value="GBN55555.1"/>
    <property type="molecule type" value="Genomic_DNA"/>
</dbReference>
<gene>
    <name evidence="1" type="ORF">AVEN_193239_1</name>
</gene>
<protein>
    <submittedName>
        <fullName evidence="1">Uncharacterized protein</fullName>
    </submittedName>
</protein>